<organism evidence="2 3">
    <name type="scientific">Streptomyces longispororuber</name>
    <dbReference type="NCBI Taxonomy" id="68230"/>
    <lineage>
        <taxon>Bacteria</taxon>
        <taxon>Bacillati</taxon>
        <taxon>Actinomycetota</taxon>
        <taxon>Actinomycetes</taxon>
        <taxon>Kitasatosporales</taxon>
        <taxon>Streptomycetaceae</taxon>
        <taxon>Streptomyces</taxon>
    </lineage>
</organism>
<dbReference type="InterPro" id="IPR036374">
    <property type="entry name" value="OxRdtase_Mopterin-bd_sf"/>
</dbReference>
<feature type="domain" description="Oxidoreductase molybdopterin-binding" evidence="1">
    <location>
        <begin position="33"/>
        <end position="169"/>
    </location>
</feature>
<name>A0A918Z4D8_9ACTN</name>
<sequence length="223" mass="24600">MTLPPGQRAADGFPRFGTHLHRPPPPVPADPVIVIGGALTETLTLSVADLAHLPRRELRADFHCVAGWSATNLLWEGVAFGPFYRTRIEPLLRPGARISHVVFEGLDGYRSTAWLEDALAEDVLLADRLDGQPLDGGHGAPVRLVSPGQYGFVSTKHLCGISFHASKPPDFDRWSPIAGHPRARVWLEERHRHLPGRLVRPVYRGLIRPIRSLSARGSRAKPE</sequence>
<dbReference type="PANTHER" id="PTHR43032">
    <property type="entry name" value="PROTEIN-METHIONINE-SULFOXIDE REDUCTASE"/>
    <property type="match status" value="1"/>
</dbReference>
<protein>
    <submittedName>
        <fullName evidence="2">Oxidoreductase</fullName>
    </submittedName>
</protein>
<dbReference type="Pfam" id="PF00174">
    <property type="entry name" value="Oxidored_molyb"/>
    <property type="match status" value="1"/>
</dbReference>
<dbReference type="AlphaFoldDB" id="A0A918Z4D8"/>
<evidence type="ECO:0000313" key="2">
    <source>
        <dbReference type="EMBL" id="GHE35589.1"/>
    </source>
</evidence>
<dbReference type="RefSeq" id="WP_190133812.1">
    <property type="nucleotide sequence ID" value="NZ_BNBT01000002.1"/>
</dbReference>
<gene>
    <name evidence="2" type="ORF">GCM10018785_01530</name>
</gene>
<dbReference type="Proteomes" id="UP000608024">
    <property type="component" value="Unassembled WGS sequence"/>
</dbReference>
<dbReference type="EMBL" id="BNBT01000002">
    <property type="protein sequence ID" value="GHE35589.1"/>
    <property type="molecule type" value="Genomic_DNA"/>
</dbReference>
<dbReference type="SUPFAM" id="SSF56524">
    <property type="entry name" value="Oxidoreductase molybdopterin-binding domain"/>
    <property type="match status" value="1"/>
</dbReference>
<reference evidence="2" key="2">
    <citation type="submission" date="2020-09" db="EMBL/GenBank/DDBJ databases">
        <authorList>
            <person name="Sun Q."/>
            <person name="Ohkuma M."/>
        </authorList>
    </citation>
    <scope>NUCLEOTIDE SEQUENCE</scope>
    <source>
        <strain evidence="2">JCM 4784</strain>
    </source>
</reference>
<reference evidence="2" key="1">
    <citation type="journal article" date="2014" name="Int. J. Syst. Evol. Microbiol.">
        <title>Complete genome sequence of Corynebacterium casei LMG S-19264T (=DSM 44701T), isolated from a smear-ripened cheese.</title>
        <authorList>
            <consortium name="US DOE Joint Genome Institute (JGI-PGF)"/>
            <person name="Walter F."/>
            <person name="Albersmeier A."/>
            <person name="Kalinowski J."/>
            <person name="Ruckert C."/>
        </authorList>
    </citation>
    <scope>NUCLEOTIDE SEQUENCE</scope>
    <source>
        <strain evidence="2">JCM 4784</strain>
    </source>
</reference>
<proteinExistence type="predicted"/>
<dbReference type="Gene3D" id="3.90.420.10">
    <property type="entry name" value="Oxidoreductase, molybdopterin-binding domain"/>
    <property type="match status" value="1"/>
</dbReference>
<accession>A0A918Z4D8</accession>
<evidence type="ECO:0000313" key="3">
    <source>
        <dbReference type="Proteomes" id="UP000608024"/>
    </source>
</evidence>
<evidence type="ECO:0000259" key="1">
    <source>
        <dbReference type="Pfam" id="PF00174"/>
    </source>
</evidence>
<comment type="caution">
    <text evidence="2">The sequence shown here is derived from an EMBL/GenBank/DDBJ whole genome shotgun (WGS) entry which is preliminary data.</text>
</comment>
<dbReference type="InterPro" id="IPR000572">
    <property type="entry name" value="OxRdtase_Mopterin-bd_dom"/>
</dbReference>
<keyword evidence="3" id="KW-1185">Reference proteome</keyword>